<keyword evidence="1" id="KW-0175">Coiled coil</keyword>
<evidence type="ECO:0000256" key="3">
    <source>
        <dbReference type="SAM" id="Phobius"/>
    </source>
</evidence>
<feature type="coiled-coil region" evidence="1">
    <location>
        <begin position="173"/>
        <end position="339"/>
    </location>
</feature>
<dbReference type="InterPro" id="IPR008984">
    <property type="entry name" value="SMAD_FHA_dom_sf"/>
</dbReference>
<keyword evidence="3" id="KW-0472">Membrane</keyword>
<dbReference type="SMART" id="SM00240">
    <property type="entry name" value="FHA"/>
    <property type="match status" value="1"/>
</dbReference>
<feature type="domain" description="FHA" evidence="4">
    <location>
        <begin position="31"/>
        <end position="86"/>
    </location>
</feature>
<dbReference type="InterPro" id="IPR051176">
    <property type="entry name" value="Cent_Immune-Sig_Mod"/>
</dbReference>
<gene>
    <name evidence="5" type="ORF">TR113548</name>
</gene>
<feature type="compositionally biased region" description="Polar residues" evidence="2">
    <location>
        <begin position="584"/>
        <end position="596"/>
    </location>
</feature>
<organism evidence="5">
    <name type="scientific">Schistocephalus solidus</name>
    <name type="common">Tapeworm</name>
    <dbReference type="NCBI Taxonomy" id="70667"/>
    <lineage>
        <taxon>Eukaryota</taxon>
        <taxon>Metazoa</taxon>
        <taxon>Spiralia</taxon>
        <taxon>Lophotrochozoa</taxon>
        <taxon>Platyhelminthes</taxon>
        <taxon>Cestoda</taxon>
        <taxon>Eucestoda</taxon>
        <taxon>Diphyllobothriidea</taxon>
        <taxon>Diphyllobothriidae</taxon>
        <taxon>Schistocephalus</taxon>
    </lineage>
</organism>
<reference evidence="5" key="1">
    <citation type="submission" date="2016-01" db="EMBL/GenBank/DDBJ databases">
        <title>Reference transcriptome for the parasite Schistocephalus solidus: insights into the molecular evolution of parasitism.</title>
        <authorList>
            <person name="Hebert F.O."/>
            <person name="Grambauer S."/>
            <person name="Barber I."/>
            <person name="Landry C.R."/>
            <person name="Aubin-Horth N."/>
        </authorList>
    </citation>
    <scope>NUCLEOTIDE SEQUENCE</scope>
</reference>
<dbReference type="CDD" id="cd21911">
    <property type="entry name" value="CC1_SLMAP"/>
    <property type="match status" value="1"/>
</dbReference>
<dbReference type="PROSITE" id="PS50006">
    <property type="entry name" value="FHA_DOMAIN"/>
    <property type="match status" value="1"/>
</dbReference>
<protein>
    <recommendedName>
        <fullName evidence="4">FHA domain-containing protein</fullName>
    </recommendedName>
</protein>
<accession>A0A0X3PLH6</accession>
<sequence>MQRSKQPLMILSCQHNSHYFEERNIVVNDVVKVGRAVARAKAAPNNAIFDCKVLSRNHAIIWFSSDEFWLRDTNSSNGTFVNDVRVTKRDDSDSCDRQIFSGDIIRFGVDVVENDTTHGCIITSVTLILPNGCEAKPNLGHSSSESAPASHIPINTEQIFQLSCYLNDTLFREQALEKRLENLRTALHDAQLASEAGWQAMLNEEKLLEKLDLYENQMRIFKEDLSEDSLKARLSEAFEQKSLQENAYKSKLNQLLKEKSEALQKVQELERSLLDLQSECTHLRDNYTAAQNAYTALSTDFKKSVSEVTQRLSETTTERDQLSEQFAHVNENNKLLQLQVEQLFSELNHTKELRERENLGIPNGLAEPEMGREVPSTSNDLGAEDEVLEQLNLAIDSVATRPAENVSSSPLPLSMNKEADSSTVTENLSQSIYNFHQSLRLIRMLKDKILVSTTTDLDHALPADLKGGDEQSLLTKSVDNFVNEILRYHENALANLHAYFLQVNPSAAVELAKTIPKLYTEPGPNSDVHLSFDNKPTRPNSLSLPDYADKSIETSNESRIQRDFVEVVGADSSGTHSSPTVSSNGPNMSPSSEIASSNAEEVVTLRESMRLAIEKISHYEAILANVEASVQQKNSQNDAAKEQAILTAREECDALRSQVSNFEEQLREVRENHRRLIEEARQHRSEVQLLREERDRLEASLLEIRRKNECLQYNSPLRPAMNASSVSRSVQDDSANETERLELLPRRLVTVSSLTAIPLMVLLFAVMFAIFSKFVG</sequence>
<evidence type="ECO:0000313" key="5">
    <source>
        <dbReference type="EMBL" id="JAP52599.1"/>
    </source>
</evidence>
<proteinExistence type="predicted"/>
<feature type="coiled-coil region" evidence="1">
    <location>
        <begin position="623"/>
        <end position="707"/>
    </location>
</feature>
<evidence type="ECO:0000256" key="2">
    <source>
        <dbReference type="SAM" id="MobiDB-lite"/>
    </source>
</evidence>
<keyword evidence="3" id="KW-1133">Transmembrane helix</keyword>
<feature type="region of interest" description="Disordered" evidence="2">
    <location>
        <begin position="570"/>
        <end position="596"/>
    </location>
</feature>
<dbReference type="EMBL" id="GEEE01010626">
    <property type="protein sequence ID" value="JAP52599.1"/>
    <property type="molecule type" value="Transcribed_RNA"/>
</dbReference>
<dbReference type="Gene3D" id="2.60.200.20">
    <property type="match status" value="1"/>
</dbReference>
<evidence type="ECO:0000259" key="4">
    <source>
        <dbReference type="PROSITE" id="PS50006"/>
    </source>
</evidence>
<feature type="transmembrane region" description="Helical" evidence="3">
    <location>
        <begin position="748"/>
        <end position="771"/>
    </location>
</feature>
<dbReference type="PANTHER" id="PTHR15715:SF37">
    <property type="entry name" value="LD47843P"/>
    <property type="match status" value="1"/>
</dbReference>
<keyword evidence="3" id="KW-0812">Transmembrane</keyword>
<dbReference type="CDD" id="cd22679">
    <property type="entry name" value="FHA_SLMAP"/>
    <property type="match status" value="1"/>
</dbReference>
<feature type="compositionally biased region" description="Low complexity" evidence="2">
    <location>
        <begin position="572"/>
        <end position="583"/>
    </location>
</feature>
<feature type="region of interest" description="Disordered" evidence="2">
    <location>
        <begin position="523"/>
        <end position="547"/>
    </location>
</feature>
<dbReference type="Pfam" id="PF00498">
    <property type="entry name" value="FHA"/>
    <property type="match status" value="1"/>
</dbReference>
<evidence type="ECO:0000256" key="1">
    <source>
        <dbReference type="SAM" id="Coils"/>
    </source>
</evidence>
<dbReference type="AlphaFoldDB" id="A0A0X3PLH6"/>
<dbReference type="PANTHER" id="PTHR15715">
    <property type="entry name" value="CENTROSOMAL PROTEIN OF 170 KDA"/>
    <property type="match status" value="1"/>
</dbReference>
<name>A0A0X3PLH6_SCHSO</name>
<dbReference type="InterPro" id="IPR000253">
    <property type="entry name" value="FHA_dom"/>
</dbReference>
<dbReference type="SUPFAM" id="SSF49879">
    <property type="entry name" value="SMAD/FHA domain"/>
    <property type="match status" value="1"/>
</dbReference>